<dbReference type="KEGG" id="sog:RA178_05725"/>
<gene>
    <name evidence="2" type="ORF">RA178_05725</name>
</gene>
<name>A0AA50KGE7_9GAMM</name>
<dbReference type="EMBL" id="CP132914">
    <property type="protein sequence ID" value="WMB74117.1"/>
    <property type="molecule type" value="Genomic_DNA"/>
</dbReference>
<reference evidence="2" key="1">
    <citation type="submission" date="2023-08" db="EMBL/GenBank/DDBJ databases">
        <title>Complete genome sequence of Shewanella oncorhynchi Z-P2, a siderophore putrebactin-producing bacterium.</title>
        <authorList>
            <person name="Zhang Y."/>
        </authorList>
    </citation>
    <scope>NUCLEOTIDE SEQUENCE</scope>
    <source>
        <strain evidence="2">Z-P2</strain>
    </source>
</reference>
<proteinExistence type="predicted"/>
<protein>
    <submittedName>
        <fullName evidence="2">HNH endonuclease</fullName>
    </submittedName>
</protein>
<dbReference type="CDD" id="cd00085">
    <property type="entry name" value="HNHc"/>
    <property type="match status" value="1"/>
</dbReference>
<dbReference type="GeneID" id="301338663"/>
<feature type="domain" description="HNH nuclease" evidence="1">
    <location>
        <begin position="202"/>
        <end position="252"/>
    </location>
</feature>
<organism evidence="2">
    <name type="scientific">Shewanella oncorhynchi</name>
    <dbReference type="NCBI Taxonomy" id="2726434"/>
    <lineage>
        <taxon>Bacteria</taxon>
        <taxon>Pseudomonadati</taxon>
        <taxon>Pseudomonadota</taxon>
        <taxon>Gammaproteobacteria</taxon>
        <taxon>Alteromonadales</taxon>
        <taxon>Shewanellaceae</taxon>
        <taxon>Shewanella</taxon>
    </lineage>
</organism>
<dbReference type="SMART" id="SM00507">
    <property type="entry name" value="HNHc"/>
    <property type="match status" value="1"/>
</dbReference>
<dbReference type="InterPro" id="IPR003615">
    <property type="entry name" value="HNH_nuc"/>
</dbReference>
<dbReference type="Gene3D" id="1.10.30.50">
    <property type="match status" value="1"/>
</dbReference>
<dbReference type="Pfam" id="PF01844">
    <property type="entry name" value="HNH"/>
    <property type="match status" value="1"/>
</dbReference>
<dbReference type="GO" id="GO:0008270">
    <property type="term" value="F:zinc ion binding"/>
    <property type="evidence" value="ECO:0007669"/>
    <property type="project" value="InterPro"/>
</dbReference>
<evidence type="ECO:0000313" key="2">
    <source>
        <dbReference type="EMBL" id="WMB74117.1"/>
    </source>
</evidence>
<dbReference type="GO" id="GO:0003676">
    <property type="term" value="F:nucleic acid binding"/>
    <property type="evidence" value="ECO:0007669"/>
    <property type="project" value="InterPro"/>
</dbReference>
<evidence type="ECO:0000259" key="1">
    <source>
        <dbReference type="SMART" id="SM00507"/>
    </source>
</evidence>
<dbReference type="REBASE" id="754472">
    <property type="entry name" value="SonZP2ORF5725P"/>
</dbReference>
<dbReference type="GO" id="GO:0004519">
    <property type="term" value="F:endonuclease activity"/>
    <property type="evidence" value="ECO:0007669"/>
    <property type="project" value="UniProtKB-KW"/>
</dbReference>
<keyword evidence="2" id="KW-0378">Hydrolase</keyword>
<sequence length="257" mass="29546">MKYYYAYHGPKNESDFDWRFGYGLTSKVKRDKVPVRSQVIVIQKPDKDLEFRLCGVFKVTKHYDDMTNGFPYRFALENVSKLTEYVVLNDVELSDELPAITGGNKGWSNFQKHFCAQGITFQKYLEPEVAELLLAQIGFHGISYESVIDNFRKKVISSSRTPPEERRKRLKSAILKPNKKSVITIIYERNPDVVAEVLYRAKGNCEKCFRLAPFNRKSDGSPFLEVHHKVPLSQDGDDTVENAIALCPNCHREAHYG</sequence>
<dbReference type="InterPro" id="IPR002711">
    <property type="entry name" value="HNH"/>
</dbReference>
<accession>A0AA50KGE7</accession>
<dbReference type="AlphaFoldDB" id="A0AA50KGE7"/>
<keyword evidence="2" id="KW-0255">Endonuclease</keyword>
<dbReference type="RefSeq" id="WP_306684888.1">
    <property type="nucleotide sequence ID" value="NZ_CP132914.1"/>
</dbReference>
<dbReference type="Proteomes" id="UP001236800">
    <property type="component" value="Chromosome"/>
</dbReference>
<keyword evidence="2" id="KW-0540">Nuclease</keyword>